<gene>
    <name evidence="1" type="ORF">LITE_LOCUS50535</name>
    <name evidence="2" type="ORF">LITE_LOCUS50556</name>
</gene>
<evidence type="ECO:0000313" key="3">
    <source>
        <dbReference type="Proteomes" id="UP001154282"/>
    </source>
</evidence>
<dbReference type="Proteomes" id="UP001154282">
    <property type="component" value="Unassembled WGS sequence"/>
</dbReference>
<protein>
    <submittedName>
        <fullName evidence="2">Uncharacterized protein</fullName>
    </submittedName>
</protein>
<keyword evidence="3" id="KW-1185">Reference proteome</keyword>
<reference evidence="2" key="1">
    <citation type="submission" date="2022-08" db="EMBL/GenBank/DDBJ databases">
        <authorList>
            <person name="Gutierrez-Valencia J."/>
        </authorList>
    </citation>
    <scope>NUCLEOTIDE SEQUENCE</scope>
</reference>
<accession>A0AAV0RYC2</accession>
<name>A0AAV0RYC2_9ROSI</name>
<sequence>MRAALMQRP</sequence>
<proteinExistence type="predicted"/>
<evidence type="ECO:0000313" key="1">
    <source>
        <dbReference type="EMBL" id="CAI0625675.1"/>
    </source>
</evidence>
<comment type="caution">
    <text evidence="2">The sequence shown here is derived from an EMBL/GenBank/DDBJ whole genome shotgun (WGS) entry which is preliminary data.</text>
</comment>
<dbReference type="EMBL" id="CAMGYJ010000011">
    <property type="protein sequence ID" value="CAI0625675.1"/>
    <property type="molecule type" value="Genomic_DNA"/>
</dbReference>
<organism evidence="2 3">
    <name type="scientific">Linum tenue</name>
    <dbReference type="NCBI Taxonomy" id="586396"/>
    <lineage>
        <taxon>Eukaryota</taxon>
        <taxon>Viridiplantae</taxon>
        <taxon>Streptophyta</taxon>
        <taxon>Embryophyta</taxon>
        <taxon>Tracheophyta</taxon>
        <taxon>Spermatophyta</taxon>
        <taxon>Magnoliopsida</taxon>
        <taxon>eudicotyledons</taxon>
        <taxon>Gunneridae</taxon>
        <taxon>Pentapetalae</taxon>
        <taxon>rosids</taxon>
        <taxon>fabids</taxon>
        <taxon>Malpighiales</taxon>
        <taxon>Linaceae</taxon>
        <taxon>Linum</taxon>
    </lineage>
</organism>
<dbReference type="EMBL" id="CAMGYJ010000011">
    <property type="protein sequence ID" value="CAI0625719.1"/>
    <property type="molecule type" value="Genomic_DNA"/>
</dbReference>
<evidence type="ECO:0000313" key="2">
    <source>
        <dbReference type="EMBL" id="CAI0625719.1"/>
    </source>
</evidence>